<gene>
    <name evidence="1" type="ORF">DSM106044_03319</name>
</gene>
<reference evidence="1 2" key="1">
    <citation type="journal article" date="2019" name="Anaerobe">
        <title>Detection of Robinsoniella peoriensis in multiple bone samples of a trauma patient.</title>
        <authorList>
            <person name="Schrottner P."/>
            <person name="Hartwich K."/>
            <person name="Bunk B."/>
            <person name="Schober I."/>
            <person name="Helbig S."/>
            <person name="Rudolph W.W."/>
            <person name="Gunzer F."/>
        </authorList>
    </citation>
    <scope>NUCLEOTIDE SEQUENCE [LARGE SCALE GENOMIC DNA]</scope>
    <source>
        <strain evidence="1 2">DSM 106044</strain>
    </source>
</reference>
<accession>A0A4U8Q4N9</accession>
<dbReference type="Gene3D" id="3.40.50.12480">
    <property type="match status" value="1"/>
</dbReference>
<dbReference type="Proteomes" id="UP000306509">
    <property type="component" value="Unassembled WGS sequence"/>
</dbReference>
<keyword evidence="2" id="KW-1185">Reference proteome</keyword>
<protein>
    <submittedName>
        <fullName evidence="1">Uncharacterized protein</fullName>
    </submittedName>
</protein>
<evidence type="ECO:0000313" key="1">
    <source>
        <dbReference type="EMBL" id="TLC99794.1"/>
    </source>
</evidence>
<organism evidence="1 2">
    <name type="scientific">Robinsoniella peoriensis</name>
    <dbReference type="NCBI Taxonomy" id="180332"/>
    <lineage>
        <taxon>Bacteria</taxon>
        <taxon>Bacillati</taxon>
        <taxon>Bacillota</taxon>
        <taxon>Clostridia</taxon>
        <taxon>Lachnospirales</taxon>
        <taxon>Lachnospiraceae</taxon>
        <taxon>Robinsoniella</taxon>
    </lineage>
</organism>
<evidence type="ECO:0000313" key="2">
    <source>
        <dbReference type="Proteomes" id="UP000306509"/>
    </source>
</evidence>
<comment type="caution">
    <text evidence="1">The sequence shown here is derived from an EMBL/GenBank/DDBJ whole genome shotgun (WGS) entry which is preliminary data.</text>
</comment>
<dbReference type="EMBL" id="QGQD01000065">
    <property type="protein sequence ID" value="TLC99794.1"/>
    <property type="molecule type" value="Genomic_DNA"/>
</dbReference>
<proteinExistence type="predicted"/>
<name>A0A4U8Q4N9_9FIRM</name>
<dbReference type="InterPro" id="IPR026906">
    <property type="entry name" value="LRR_5"/>
</dbReference>
<dbReference type="SUPFAM" id="SSF52058">
    <property type="entry name" value="L domain-like"/>
    <property type="match status" value="1"/>
</dbReference>
<sequence length="137" mass="15593">MGDYQYRVLNSSVKSGTVRFLKPVKRTLKKARILSSVKIGNYSYKVTEIGKEAFKNNKKLTSVIIDKNVKVIHSYAFSGAKQLKSITVKSKVLNKVYKNTFKNIHKRAVIRVPSSKLRAYKKLMANKGQSKTVVIRK</sequence>
<dbReference type="Pfam" id="PF13306">
    <property type="entry name" value="LRR_5"/>
    <property type="match status" value="1"/>
</dbReference>
<dbReference type="AlphaFoldDB" id="A0A4U8Q4N9"/>